<proteinExistence type="predicted"/>
<evidence type="ECO:0000313" key="2">
    <source>
        <dbReference type="Proteomes" id="UP000663586"/>
    </source>
</evidence>
<dbReference type="AlphaFoldDB" id="A0A897MVN5"/>
<dbReference type="EMBL" id="CP064786">
    <property type="protein sequence ID" value="QSG02335.1"/>
    <property type="molecule type" value="Genomic_DNA"/>
</dbReference>
<organism evidence="1 2">
    <name type="scientific">Natranaeroarchaeum sulfidigenes</name>
    <dbReference type="NCBI Taxonomy" id="2784880"/>
    <lineage>
        <taxon>Archaea</taxon>
        <taxon>Methanobacteriati</taxon>
        <taxon>Methanobacteriota</taxon>
        <taxon>Stenosarchaea group</taxon>
        <taxon>Halobacteria</taxon>
        <taxon>Halobacteriales</taxon>
        <taxon>Natronoarchaeaceae</taxon>
        <taxon>Natranaeroarchaeum</taxon>
    </lineage>
</organism>
<protein>
    <submittedName>
        <fullName evidence="1">Uncharacterized protein</fullName>
    </submittedName>
</protein>
<gene>
    <name evidence="1" type="ORF">AArcS_1115</name>
</gene>
<dbReference type="GeneID" id="70684499"/>
<sequence length="135" mass="15395">MAIRNGSVLTDFNATAALRAVEDRVGDDIFVCGEFTPDDFHILYVSDRALDQYDSETDVWVVGDVIHEYMNVDFLERELFNELYPQVTETNAFVTYTDYAAIIRVLQREEGFYLSVDPQAPVSEIVNELTAILDQ</sequence>
<accession>A0A897MVN5</accession>
<dbReference type="Pfam" id="PF24366">
    <property type="entry name" value="DUF7522"/>
    <property type="match status" value="1"/>
</dbReference>
<reference evidence="1" key="1">
    <citation type="submission" date="2020-11" db="EMBL/GenBank/DDBJ databases">
        <title>Carbohydrate-dependent, anaerobic sulfur respiration: A novel catabolism in halophilic archaea.</title>
        <authorList>
            <person name="Sorokin D.Y."/>
            <person name="Messina E."/>
            <person name="Smedile F."/>
            <person name="La Cono V."/>
            <person name="Hallsworth J.E."/>
            <person name="Yakimov M.M."/>
        </authorList>
    </citation>
    <scope>NUCLEOTIDE SEQUENCE</scope>
    <source>
        <strain evidence="1">AArc-S</strain>
    </source>
</reference>
<dbReference type="InterPro" id="IPR055944">
    <property type="entry name" value="DUF7522"/>
</dbReference>
<keyword evidence="2" id="KW-1185">Reference proteome</keyword>
<name>A0A897MVN5_9EURY</name>
<dbReference type="Proteomes" id="UP000663586">
    <property type="component" value="Chromosome"/>
</dbReference>
<evidence type="ECO:0000313" key="1">
    <source>
        <dbReference type="EMBL" id="QSG02335.1"/>
    </source>
</evidence>
<dbReference type="RefSeq" id="WP_238479487.1">
    <property type="nucleotide sequence ID" value="NZ_CP064786.1"/>
</dbReference>
<dbReference type="KEGG" id="hara:AArcS_1115"/>